<dbReference type="EMBL" id="AKIJ01000001">
    <property type="protein sequence ID" value="KFG27118.1"/>
    <property type="molecule type" value="Genomic_DNA"/>
</dbReference>
<reference evidence="1" key="1">
    <citation type="submission" date="2011-03" db="EMBL/GenBank/DDBJ databases">
        <title>The Genome Sequence of Nematocida sp1 strain ERTm2.</title>
        <authorList>
            <consortium name="The Broad Institute Genome Sequencing Platform"/>
            <consortium name="The Broad Institute Genome Sequencing Center for Infectious Disease"/>
            <person name="Cuomo C."/>
            <person name="Troemel E."/>
            <person name="Young S.K."/>
            <person name="Zeng Q."/>
            <person name="Gargeya S."/>
            <person name="Fitzgerald M."/>
            <person name="Haas B."/>
            <person name="Abouelleil A."/>
            <person name="Alvarado L."/>
            <person name="Arachchi H.M."/>
            <person name="Berlin A."/>
            <person name="Brown A."/>
            <person name="Chapman S.B."/>
            <person name="Chen Z."/>
            <person name="Dunbar C."/>
            <person name="Freedman E."/>
            <person name="Gearin G."/>
            <person name="Gellesch M."/>
            <person name="Goldberg J."/>
            <person name="Griggs A."/>
            <person name="Gujja S."/>
            <person name="Heilman E.R."/>
            <person name="Heiman D."/>
            <person name="Howarth C."/>
            <person name="Larson L."/>
            <person name="Lui A."/>
            <person name="MacDonald P.J.P."/>
            <person name="Mehta T."/>
            <person name="Montmayeur A."/>
            <person name="Murphy C."/>
            <person name="Neiman D."/>
            <person name="Pearson M."/>
            <person name="Priest M."/>
            <person name="Roberts A."/>
            <person name="Saif S."/>
            <person name="Shea T."/>
            <person name="Shenoy N."/>
            <person name="Sisk P."/>
            <person name="Stolte C."/>
            <person name="Sykes S."/>
            <person name="White J."/>
            <person name="Yandava C."/>
            <person name="Wortman J."/>
            <person name="Nusbaum C."/>
            <person name="Birren B."/>
        </authorList>
    </citation>
    <scope>NUCLEOTIDE SEQUENCE</scope>
    <source>
        <strain evidence="1">ERTm2</strain>
    </source>
</reference>
<reference evidence="2 3" key="3">
    <citation type="journal article" date="2014" name="Genome Announc.">
        <title>Genome Sequence of the Microsporidian Species Nematocida sp1 Strain ERTm6 (ATCC PRA-372).</title>
        <authorList>
            <person name="Bakowski M.A."/>
            <person name="Priest M."/>
            <person name="Young S."/>
            <person name="Cuomo C.A."/>
            <person name="Troemel E.R."/>
        </authorList>
    </citation>
    <scope>NUCLEOTIDE SEQUENCE [LARGE SCALE GENOMIC DNA]</scope>
    <source>
        <strain evidence="2 3">ERTm6</strain>
    </source>
</reference>
<organism evidence="1">
    <name type="scientific">Nematocida ausubeli (strain ATCC PRA-371 / ERTm2)</name>
    <name type="common">Nematode killer fungus</name>
    <dbReference type="NCBI Taxonomy" id="1913371"/>
    <lineage>
        <taxon>Eukaryota</taxon>
        <taxon>Fungi</taxon>
        <taxon>Fungi incertae sedis</taxon>
        <taxon>Microsporidia</taxon>
        <taxon>Nematocida</taxon>
    </lineage>
</organism>
<evidence type="ECO:0000313" key="1">
    <source>
        <dbReference type="EMBL" id="EHY65255.1"/>
    </source>
</evidence>
<sequence>MNRKGRKRADLYEKLYKNIRRNVKAYYKKETVDLIKLRYSDMWTEKRSNKDKEIVVGETPTDVGKEVYYIATDNK</sequence>
<accession>A0A086J4Q0</accession>
<keyword evidence="3" id="KW-1185">Reference proteome</keyword>
<dbReference type="HOGENOM" id="CLU_2671630_0_0_1"/>
<reference evidence="2" key="2">
    <citation type="submission" date="2012-10" db="EMBL/GenBank/DDBJ databases">
        <authorList>
            <consortium name="The Broad Institute Genome Sequencing Platform"/>
            <consortium name="The Broad Institute Genome Sequencing Center for Infectious Disease"/>
            <person name="Cuomo C."/>
            <person name="Troemel E."/>
            <person name="Walker B."/>
            <person name="Young S.K."/>
            <person name="Zeng Q."/>
            <person name="Gargeya S."/>
            <person name="Fitzgerald M."/>
            <person name="Haas B."/>
            <person name="Abouelleil A."/>
            <person name="Alvarado L."/>
            <person name="Arachchi H.M."/>
            <person name="Berlin A.M."/>
            <person name="Chapman S.B."/>
            <person name="Goldberg J."/>
            <person name="Griggs A."/>
            <person name="Gujja S."/>
            <person name="Hansen M."/>
            <person name="Howarth C."/>
            <person name="Imamovic A."/>
            <person name="Larimer J."/>
            <person name="McCowan C."/>
            <person name="Murphy C."/>
            <person name="Neiman D."/>
            <person name="Pearson M."/>
            <person name="Priest M."/>
            <person name="Roberts A."/>
            <person name="Saif S."/>
            <person name="Shea T."/>
            <person name="Sisk P."/>
            <person name="Sykes S."/>
            <person name="Wortman J."/>
            <person name="Nusbaum C."/>
            <person name="Birren B."/>
        </authorList>
    </citation>
    <scope>NUCLEOTIDE SEQUENCE</scope>
    <source>
        <strain evidence="2">ERTm6</strain>
    </source>
</reference>
<name>H8ZDN0_NEMA1</name>
<evidence type="ECO:0000313" key="2">
    <source>
        <dbReference type="EMBL" id="KFG27118.1"/>
    </source>
</evidence>
<dbReference type="Proteomes" id="UP000054524">
    <property type="component" value="Unassembled WGS sequence"/>
</dbReference>
<protein>
    <submittedName>
        <fullName evidence="1">Uncharacterized protein</fullName>
    </submittedName>
</protein>
<gene>
    <name evidence="1" type="ORF">NERG_01701</name>
    <name evidence="2" type="ORF">NESG_00193</name>
</gene>
<proteinExistence type="predicted"/>
<dbReference type="Proteomes" id="UP000005622">
    <property type="component" value="Unassembled WGS sequence"/>
</dbReference>
<dbReference type="EMBL" id="JH604636">
    <property type="protein sequence ID" value="EHY65255.1"/>
    <property type="molecule type" value="Genomic_DNA"/>
</dbReference>
<dbReference type="OrthoDB" id="2186714at2759"/>
<evidence type="ECO:0000313" key="3">
    <source>
        <dbReference type="Proteomes" id="UP000054524"/>
    </source>
</evidence>
<accession>H8ZDN0</accession>
<dbReference type="AlphaFoldDB" id="H8ZDN0"/>